<keyword evidence="1" id="KW-0812">Transmembrane</keyword>
<feature type="transmembrane region" description="Helical" evidence="1">
    <location>
        <begin position="31"/>
        <end position="52"/>
    </location>
</feature>
<dbReference type="EMBL" id="FWXV01000006">
    <property type="protein sequence ID" value="SMD20534.1"/>
    <property type="molecule type" value="Genomic_DNA"/>
</dbReference>
<evidence type="ECO:0000256" key="1">
    <source>
        <dbReference type="SAM" id="Phobius"/>
    </source>
</evidence>
<evidence type="ECO:0000313" key="2">
    <source>
        <dbReference type="EMBL" id="SMD20534.1"/>
    </source>
</evidence>
<name>A0A1W2FFG9_KIBAR</name>
<accession>A0A1W2FFG9</accession>
<reference evidence="2 3" key="1">
    <citation type="submission" date="2017-04" db="EMBL/GenBank/DDBJ databases">
        <authorList>
            <person name="Afonso C.L."/>
            <person name="Miller P.J."/>
            <person name="Scott M.A."/>
            <person name="Spackman E."/>
            <person name="Goraichik I."/>
            <person name="Dimitrov K.M."/>
            <person name="Suarez D.L."/>
            <person name="Swayne D.E."/>
        </authorList>
    </citation>
    <scope>NUCLEOTIDE SEQUENCE [LARGE SCALE GENOMIC DNA]</scope>
    <source>
        <strain evidence="2 3">DSM 43828</strain>
    </source>
</reference>
<keyword evidence="3" id="KW-1185">Reference proteome</keyword>
<dbReference type="AlphaFoldDB" id="A0A1W2FFG9"/>
<sequence length="139" mass="14936">MQENTKESEAEPDVTPFDAAVDLGLCRGPSVLVVVVSVSGVAVAVVHIVDVITVRHRDVAAILTVLVVMSGMRGVFGRLTLVVVTRVASVQVAVMHVVNVIIVRYGDVATAFTMRVVVADMLDVSDRQRRPYTPLACHD</sequence>
<protein>
    <submittedName>
        <fullName evidence="2">Uncharacterized protein</fullName>
    </submittedName>
</protein>
<organism evidence="2 3">
    <name type="scientific">Kibdelosporangium aridum</name>
    <dbReference type="NCBI Taxonomy" id="2030"/>
    <lineage>
        <taxon>Bacteria</taxon>
        <taxon>Bacillati</taxon>
        <taxon>Actinomycetota</taxon>
        <taxon>Actinomycetes</taxon>
        <taxon>Pseudonocardiales</taxon>
        <taxon>Pseudonocardiaceae</taxon>
        <taxon>Kibdelosporangium</taxon>
    </lineage>
</organism>
<proteinExistence type="predicted"/>
<evidence type="ECO:0000313" key="3">
    <source>
        <dbReference type="Proteomes" id="UP000192674"/>
    </source>
</evidence>
<keyword evidence="1" id="KW-0472">Membrane</keyword>
<dbReference type="Proteomes" id="UP000192674">
    <property type="component" value="Unassembled WGS sequence"/>
</dbReference>
<feature type="transmembrane region" description="Helical" evidence="1">
    <location>
        <begin position="88"/>
        <end position="106"/>
    </location>
</feature>
<feature type="transmembrane region" description="Helical" evidence="1">
    <location>
        <begin position="59"/>
        <end position="76"/>
    </location>
</feature>
<keyword evidence="1" id="KW-1133">Transmembrane helix</keyword>
<gene>
    <name evidence="2" type="ORF">SAMN05661093_06471</name>
</gene>